<proteinExistence type="predicted"/>
<evidence type="ECO:0000313" key="2">
    <source>
        <dbReference type="EMBL" id="KNH01414.1"/>
    </source>
</evidence>
<reference evidence="2" key="1">
    <citation type="submission" date="2015-02" db="EMBL/GenBank/DDBJ databases">
        <authorList>
            <person name="Chooi Y.-H."/>
        </authorList>
    </citation>
    <scope>NUCLEOTIDE SEQUENCE [LARGE SCALE GENOMIC DNA]</scope>
    <source>
        <strain evidence="2">LAMA 915</strain>
    </source>
</reference>
<feature type="region of interest" description="Disordered" evidence="1">
    <location>
        <begin position="16"/>
        <end position="60"/>
    </location>
</feature>
<accession>A0A0L1KC01</accession>
<dbReference type="EMBL" id="JYNE01000026">
    <property type="protein sequence ID" value="KNH01414.1"/>
    <property type="molecule type" value="Genomic_DNA"/>
</dbReference>
<comment type="caution">
    <text evidence="2">The sequence shown here is derived from an EMBL/GenBank/DDBJ whole genome shotgun (WGS) entry which is preliminary data.</text>
</comment>
<name>A0A0L1KC01_9SPHN</name>
<dbReference type="Proteomes" id="UP000037446">
    <property type="component" value="Unassembled WGS sequence"/>
</dbReference>
<gene>
    <name evidence="2" type="ORF">J121_545</name>
</gene>
<sequence>MILIKSPLGIRKSRAGFMSQHWHKANRRSKPRQPYPQGLKAESGSASSLRSTHAPLEKHG</sequence>
<evidence type="ECO:0000256" key="1">
    <source>
        <dbReference type="SAM" id="MobiDB-lite"/>
    </source>
</evidence>
<evidence type="ECO:0000313" key="3">
    <source>
        <dbReference type="Proteomes" id="UP000037446"/>
    </source>
</evidence>
<dbReference type="AlphaFoldDB" id="A0A0L1KC01"/>
<feature type="compositionally biased region" description="Basic residues" evidence="1">
    <location>
        <begin position="21"/>
        <end position="31"/>
    </location>
</feature>
<protein>
    <submittedName>
        <fullName evidence="2">Uncharacterized protein</fullName>
    </submittedName>
</protein>
<organism evidence="2 3">
    <name type="scientific">Qipengyuania citrea LAMA 915</name>
    <dbReference type="NCBI Taxonomy" id="1306953"/>
    <lineage>
        <taxon>Bacteria</taxon>
        <taxon>Pseudomonadati</taxon>
        <taxon>Pseudomonadota</taxon>
        <taxon>Alphaproteobacteria</taxon>
        <taxon>Sphingomonadales</taxon>
        <taxon>Erythrobacteraceae</taxon>
        <taxon>Qipengyuania</taxon>
    </lineage>
</organism>